<dbReference type="Proteomes" id="UP000045706">
    <property type="component" value="Unassembled WGS sequence"/>
</dbReference>
<protein>
    <recommendedName>
        <fullName evidence="11">enoyl-[acyl-carrier-protein] reductase</fullName>
        <ecNumber evidence="11">1.3.1.104</ecNumber>
    </recommendedName>
</protein>
<accession>A0A0G4MEC3</accession>
<keyword evidence="7" id="KW-0560">Oxidoreductase</keyword>
<keyword evidence="8" id="KW-0443">Lipid metabolism</keyword>
<keyword evidence="6" id="KW-0809">Transit peptide</keyword>
<dbReference type="InterPro" id="IPR020843">
    <property type="entry name" value="ER"/>
</dbReference>
<feature type="compositionally biased region" description="Polar residues" evidence="13">
    <location>
        <begin position="20"/>
        <end position="32"/>
    </location>
</feature>
<dbReference type="GO" id="GO:0005739">
    <property type="term" value="C:mitochondrion"/>
    <property type="evidence" value="ECO:0007669"/>
    <property type="project" value="UniProtKB-SubCell"/>
</dbReference>
<dbReference type="Gene3D" id="3.90.180.10">
    <property type="entry name" value="Medium-chain alcohol dehydrogenases, catalytic domain"/>
    <property type="match status" value="1"/>
</dbReference>
<keyword evidence="5" id="KW-0521">NADP</keyword>
<evidence type="ECO:0000256" key="6">
    <source>
        <dbReference type="ARBA" id="ARBA00022946"/>
    </source>
</evidence>
<evidence type="ECO:0000256" key="7">
    <source>
        <dbReference type="ARBA" id="ARBA00023002"/>
    </source>
</evidence>
<dbReference type="GO" id="GO:0006633">
    <property type="term" value="P:fatty acid biosynthetic process"/>
    <property type="evidence" value="ECO:0007669"/>
    <property type="project" value="UniProtKB-KW"/>
</dbReference>
<dbReference type="PANTHER" id="PTHR43981">
    <property type="entry name" value="ENOYL-[ACYL-CARRIER-PROTEIN] REDUCTASE, MITOCHONDRIAL"/>
    <property type="match status" value="1"/>
</dbReference>
<keyword evidence="4" id="KW-0276">Fatty acid metabolism</keyword>
<dbReference type="Pfam" id="PF00107">
    <property type="entry name" value="ADH_zinc_N"/>
    <property type="match status" value="1"/>
</dbReference>
<comment type="catalytic activity">
    <reaction evidence="12">
        <text>a 2,3-saturated acyl-[ACP] + NADP(+) = a (2E)-enoyl-[ACP] + NADPH + H(+)</text>
        <dbReference type="Rhea" id="RHEA:22564"/>
        <dbReference type="Rhea" id="RHEA-COMP:9925"/>
        <dbReference type="Rhea" id="RHEA-COMP:9926"/>
        <dbReference type="ChEBI" id="CHEBI:15378"/>
        <dbReference type="ChEBI" id="CHEBI:57783"/>
        <dbReference type="ChEBI" id="CHEBI:58349"/>
        <dbReference type="ChEBI" id="CHEBI:78784"/>
        <dbReference type="ChEBI" id="CHEBI:78785"/>
        <dbReference type="EC" id="1.3.1.104"/>
    </reaction>
</comment>
<evidence type="ECO:0000259" key="14">
    <source>
        <dbReference type="SMART" id="SM00829"/>
    </source>
</evidence>
<sequence length="490" mass="51676">MATLRATRLRPLSSALRPAISSQTPCTANPSRTAVRHKSGPYGYTQAKALVFSKEGDPSDVLSLHTHSISPSLPAGSVLLRALAAPINPADINTIQGTYGAKPPFTTLIGTAEPSAVPGNEGVFEVAACGSPNMDLKRGDWVLPFSPSFGTWQTHTIADAAAVHKIDKTGLTPVQAATVLVNPSTAYRILRSYGPGEGARPDGLGAMKPLAPGSGAWFIQNGANSGVGRAAIQLGRLWGLRSINVAATVLVNPSTAYRILRSYGPGEGVRPDGLGAMKPLAPGSGAWFIQNGANSGVGRAAIQLGRLWGLRSINVVRDRATPAATAALRAELEALGADIVVPESEFLARGWRDRLADLTRGGRDPVGLALNCVGGKSATALARSLAEAGTLVSYGGMARQPVALPTGLLIFQDLRFVGFWLSRWNDRDVQGRRFAVEDLLGMIREGRFKDVPVDEVPWSWDTKEDTLKEAVAGTLSGYRKGKGVFVFGET</sequence>
<gene>
    <name evidence="15" type="ORF">BN1723_014645</name>
</gene>
<dbReference type="InterPro" id="IPR013149">
    <property type="entry name" value="ADH-like_C"/>
</dbReference>
<dbReference type="CDD" id="cd08290">
    <property type="entry name" value="ETR"/>
    <property type="match status" value="1"/>
</dbReference>
<dbReference type="SUPFAM" id="SSF51735">
    <property type="entry name" value="NAD(P)-binding Rossmann-fold domains"/>
    <property type="match status" value="2"/>
</dbReference>
<evidence type="ECO:0000256" key="9">
    <source>
        <dbReference type="ARBA" id="ARBA00023128"/>
    </source>
</evidence>
<evidence type="ECO:0000256" key="8">
    <source>
        <dbReference type="ARBA" id="ARBA00023098"/>
    </source>
</evidence>
<dbReference type="SUPFAM" id="SSF50129">
    <property type="entry name" value="GroES-like"/>
    <property type="match status" value="1"/>
</dbReference>
<name>A0A0G4MEC3_VERLO</name>
<evidence type="ECO:0000256" key="13">
    <source>
        <dbReference type="SAM" id="MobiDB-lite"/>
    </source>
</evidence>
<evidence type="ECO:0000256" key="5">
    <source>
        <dbReference type="ARBA" id="ARBA00022857"/>
    </source>
</evidence>
<feature type="domain" description="Enoyl reductase (ER)" evidence="14">
    <location>
        <begin position="59"/>
        <end position="485"/>
    </location>
</feature>
<keyword evidence="10" id="KW-0275">Fatty acid biosynthesis</keyword>
<dbReference type="AlphaFoldDB" id="A0A0G4MEC3"/>
<dbReference type="EMBL" id="CVQI01024780">
    <property type="protein sequence ID" value="CRK32567.1"/>
    <property type="molecule type" value="Genomic_DNA"/>
</dbReference>
<dbReference type="InterPro" id="IPR051034">
    <property type="entry name" value="Mito_Enoyl-ACP_Reductase"/>
</dbReference>
<keyword evidence="3" id="KW-0444">Lipid biosynthesis</keyword>
<organism evidence="15 16">
    <name type="scientific">Verticillium longisporum</name>
    <name type="common">Verticillium dahliae var. longisporum</name>
    <dbReference type="NCBI Taxonomy" id="100787"/>
    <lineage>
        <taxon>Eukaryota</taxon>
        <taxon>Fungi</taxon>
        <taxon>Dikarya</taxon>
        <taxon>Ascomycota</taxon>
        <taxon>Pezizomycotina</taxon>
        <taxon>Sordariomycetes</taxon>
        <taxon>Hypocreomycetidae</taxon>
        <taxon>Glomerellales</taxon>
        <taxon>Plectosphaerellaceae</taxon>
        <taxon>Verticillium</taxon>
    </lineage>
</organism>
<dbReference type="InterPro" id="IPR011032">
    <property type="entry name" value="GroES-like_sf"/>
</dbReference>
<evidence type="ECO:0000256" key="11">
    <source>
        <dbReference type="ARBA" id="ARBA00038963"/>
    </source>
</evidence>
<dbReference type="InterPro" id="IPR013154">
    <property type="entry name" value="ADH-like_N"/>
</dbReference>
<comment type="similarity">
    <text evidence="2">Belongs to the zinc-containing alcohol dehydrogenase family. Quinone oxidoreductase subfamily.</text>
</comment>
<evidence type="ECO:0000256" key="4">
    <source>
        <dbReference type="ARBA" id="ARBA00022832"/>
    </source>
</evidence>
<dbReference type="InterPro" id="IPR036291">
    <property type="entry name" value="NAD(P)-bd_dom_sf"/>
</dbReference>
<comment type="subcellular location">
    <subcellularLocation>
        <location evidence="1">Mitochondrion</location>
    </subcellularLocation>
</comment>
<evidence type="ECO:0000256" key="1">
    <source>
        <dbReference type="ARBA" id="ARBA00004173"/>
    </source>
</evidence>
<keyword evidence="9" id="KW-0496">Mitochondrion</keyword>
<dbReference type="PANTHER" id="PTHR43981:SF2">
    <property type="entry name" value="ENOYL-[ACYL-CARRIER-PROTEIN] REDUCTASE, MITOCHONDRIAL"/>
    <property type="match status" value="1"/>
</dbReference>
<evidence type="ECO:0000256" key="3">
    <source>
        <dbReference type="ARBA" id="ARBA00022516"/>
    </source>
</evidence>
<evidence type="ECO:0000313" key="15">
    <source>
        <dbReference type="EMBL" id="CRK32567.1"/>
    </source>
</evidence>
<dbReference type="EC" id="1.3.1.104" evidence="11"/>
<dbReference type="SMART" id="SM00829">
    <property type="entry name" value="PKS_ER"/>
    <property type="match status" value="1"/>
</dbReference>
<reference evidence="16" key="1">
    <citation type="submission" date="2015-05" db="EMBL/GenBank/DDBJ databases">
        <authorList>
            <person name="Fogelqvist Johan"/>
        </authorList>
    </citation>
    <scope>NUCLEOTIDE SEQUENCE [LARGE SCALE GENOMIC DNA]</scope>
</reference>
<evidence type="ECO:0000256" key="2">
    <source>
        <dbReference type="ARBA" id="ARBA00010371"/>
    </source>
</evidence>
<evidence type="ECO:0000256" key="10">
    <source>
        <dbReference type="ARBA" id="ARBA00023160"/>
    </source>
</evidence>
<evidence type="ECO:0000256" key="12">
    <source>
        <dbReference type="ARBA" id="ARBA00048843"/>
    </source>
</evidence>
<dbReference type="GO" id="GO:0141148">
    <property type="term" value="F:enoyl-[acyl-carrier-protein] reductase (NADPH) activity"/>
    <property type="evidence" value="ECO:0007669"/>
    <property type="project" value="UniProtKB-EC"/>
</dbReference>
<dbReference type="Gene3D" id="3.40.50.720">
    <property type="entry name" value="NAD(P)-binding Rossmann-like Domain"/>
    <property type="match status" value="1"/>
</dbReference>
<evidence type="ECO:0000313" key="16">
    <source>
        <dbReference type="Proteomes" id="UP000045706"/>
    </source>
</evidence>
<proteinExistence type="inferred from homology"/>
<dbReference type="Pfam" id="PF08240">
    <property type="entry name" value="ADH_N"/>
    <property type="match status" value="1"/>
</dbReference>
<feature type="region of interest" description="Disordered" evidence="13">
    <location>
        <begin position="20"/>
        <end position="39"/>
    </location>
</feature>